<dbReference type="EMBL" id="WNBW01000013">
    <property type="protein sequence ID" value="MTU04912.1"/>
    <property type="molecule type" value="Genomic_DNA"/>
</dbReference>
<organism evidence="1 4">
    <name type="scientific">Phascolarctobacterium faecium</name>
    <dbReference type="NCBI Taxonomy" id="33025"/>
    <lineage>
        <taxon>Bacteria</taxon>
        <taxon>Bacillati</taxon>
        <taxon>Bacillota</taxon>
        <taxon>Negativicutes</taxon>
        <taxon>Acidaminococcales</taxon>
        <taxon>Acidaminococcaceae</taxon>
        <taxon>Phascolarctobacterium</taxon>
    </lineage>
</organism>
<dbReference type="EMBL" id="WNBM01000010">
    <property type="protein sequence ID" value="MTT76722.1"/>
    <property type="molecule type" value="Genomic_DNA"/>
</dbReference>
<evidence type="ECO:0000313" key="4">
    <source>
        <dbReference type="Proteomes" id="UP000484547"/>
    </source>
</evidence>
<evidence type="ECO:0000313" key="3">
    <source>
        <dbReference type="Proteomes" id="UP000443070"/>
    </source>
</evidence>
<accession>A0A7X2XHQ4</accession>
<keyword evidence="3" id="KW-1185">Reference proteome</keyword>
<dbReference type="Proteomes" id="UP000443070">
    <property type="component" value="Unassembled WGS sequence"/>
</dbReference>
<sequence length="54" mass="6210">MTKAEMIKILENYNDYTEIHLINSCQDIDMGTSLILNTVIVERSNEAETIYLMA</sequence>
<evidence type="ECO:0000313" key="1">
    <source>
        <dbReference type="EMBL" id="MTT76722.1"/>
    </source>
</evidence>
<gene>
    <name evidence="1" type="ORF">GMD11_10695</name>
    <name evidence="2" type="ORF">GMD18_11005</name>
</gene>
<proteinExistence type="predicted"/>
<dbReference type="AlphaFoldDB" id="A0A7X2XHQ4"/>
<protein>
    <submittedName>
        <fullName evidence="1">Uncharacterized protein</fullName>
    </submittedName>
</protein>
<evidence type="ECO:0000313" key="2">
    <source>
        <dbReference type="EMBL" id="MTU04912.1"/>
    </source>
</evidence>
<dbReference type="RefSeq" id="WP_153816651.1">
    <property type="nucleotide sequence ID" value="NZ_CATXSL010000007.1"/>
</dbReference>
<comment type="caution">
    <text evidence="1">The sequence shown here is derived from an EMBL/GenBank/DDBJ whole genome shotgun (WGS) entry which is preliminary data.</text>
</comment>
<dbReference type="Proteomes" id="UP000484547">
    <property type="component" value="Unassembled WGS sequence"/>
</dbReference>
<reference evidence="3 4" key="1">
    <citation type="journal article" date="2019" name="Nat. Med.">
        <title>A library of human gut bacterial isolates paired with longitudinal multiomics data enables mechanistic microbiome research.</title>
        <authorList>
            <person name="Poyet M."/>
            <person name="Groussin M."/>
            <person name="Gibbons S.M."/>
            <person name="Avila-Pacheco J."/>
            <person name="Jiang X."/>
            <person name="Kearney S.M."/>
            <person name="Perrotta A.R."/>
            <person name="Berdy B."/>
            <person name="Zhao S."/>
            <person name="Lieberman T.D."/>
            <person name="Swanson P.K."/>
            <person name="Smith M."/>
            <person name="Roesemann S."/>
            <person name="Alexander J.E."/>
            <person name="Rich S.A."/>
            <person name="Livny J."/>
            <person name="Vlamakis H."/>
            <person name="Clish C."/>
            <person name="Bullock K."/>
            <person name="Deik A."/>
            <person name="Scott J."/>
            <person name="Pierce K.A."/>
            <person name="Xavier R.J."/>
            <person name="Alm E.J."/>
        </authorList>
    </citation>
    <scope>NUCLEOTIDE SEQUENCE [LARGE SCALE GENOMIC DNA]</scope>
    <source>
        <strain evidence="1 4">BIOML-A13</strain>
        <strain evidence="2 3">BIOML-A3</strain>
    </source>
</reference>
<name>A0A7X2XHQ4_9FIRM</name>